<evidence type="ECO:0000313" key="2">
    <source>
        <dbReference type="EMBL" id="CAF0944438.1"/>
    </source>
</evidence>
<organism evidence="3 5">
    <name type="scientific">Adineta ricciae</name>
    <name type="common">Rotifer</name>
    <dbReference type="NCBI Taxonomy" id="249248"/>
    <lineage>
        <taxon>Eukaryota</taxon>
        <taxon>Metazoa</taxon>
        <taxon>Spiralia</taxon>
        <taxon>Gnathifera</taxon>
        <taxon>Rotifera</taxon>
        <taxon>Eurotatoria</taxon>
        <taxon>Bdelloidea</taxon>
        <taxon>Adinetida</taxon>
        <taxon>Adinetidae</taxon>
        <taxon>Adineta</taxon>
    </lineage>
</organism>
<comment type="caution">
    <text evidence="3">The sequence shown here is derived from an EMBL/GenBank/DDBJ whole genome shotgun (WGS) entry which is preliminary data.</text>
</comment>
<feature type="domain" description="F-box" evidence="1">
    <location>
        <begin position="8"/>
        <end position="55"/>
    </location>
</feature>
<evidence type="ECO:0000313" key="4">
    <source>
        <dbReference type="Proteomes" id="UP000663828"/>
    </source>
</evidence>
<evidence type="ECO:0000313" key="3">
    <source>
        <dbReference type="EMBL" id="CAF0961165.1"/>
    </source>
</evidence>
<dbReference type="Proteomes" id="UP000663828">
    <property type="component" value="Unassembled WGS sequence"/>
</dbReference>
<dbReference type="InterPro" id="IPR001810">
    <property type="entry name" value="F-box_dom"/>
</dbReference>
<proteinExistence type="predicted"/>
<evidence type="ECO:0000313" key="5">
    <source>
        <dbReference type="Proteomes" id="UP000663852"/>
    </source>
</evidence>
<dbReference type="AlphaFoldDB" id="A0A814E1G0"/>
<evidence type="ECO:0000259" key="1">
    <source>
        <dbReference type="PROSITE" id="PS50181"/>
    </source>
</evidence>
<dbReference type="PROSITE" id="PS50181">
    <property type="entry name" value="FBOX"/>
    <property type="match status" value="1"/>
</dbReference>
<name>A0A814E1G0_ADIRI</name>
<accession>A0A814E1G0</accession>
<keyword evidence="4" id="KW-1185">Reference proteome</keyword>
<dbReference type="EMBL" id="CAJNOJ010000049">
    <property type="protein sequence ID" value="CAF0961165.1"/>
    <property type="molecule type" value="Genomic_DNA"/>
</dbReference>
<dbReference type="Proteomes" id="UP000663852">
    <property type="component" value="Unassembled WGS sequence"/>
</dbReference>
<protein>
    <recommendedName>
        <fullName evidence="1">F-box domain-containing protein</fullName>
    </recommendedName>
</protein>
<dbReference type="OrthoDB" id="9983769at2759"/>
<gene>
    <name evidence="3" type="ORF">EDS130_LOCUS12861</name>
    <name evidence="2" type="ORF">XAT740_LOCUS10305</name>
</gene>
<dbReference type="SUPFAM" id="SSF52047">
    <property type="entry name" value="RNI-like"/>
    <property type="match status" value="1"/>
</dbReference>
<sequence length="533" mass="61326">MNLSNSSSLNLLDLPNEILLLIFNKLNTVDVFYSLIDINDRFNQLLFSSLDISHFDMTTMSMESYYDRAFSIDDALLARIYKELSPRLSHELTQLTVEENSMEYILKNTACPKLHSLSLVNFQEETLLQSLTANSILRLLLAQQITHLTIDVPYDPQIESYDVLSNVFLLILSLCERLVYLNVGQVYSDCNAFISTDNLPPLNCVPATLTTLKINVATFDDCLYLVEYLKSLSTLIVNVKKIALKLSNIRNTGEIRNLKCFSLISIDYTIHYDDQVVPLLRRMIDLNELTLFLTVLESFSTYVDGVRLYNEILVYLRKLNKFTFSINTGVINENVIIDLPSQRDVIQSFMGRKSEQIGAYVDYRKHDNVGISRVYSLPYQFEYLAMVGSSFPGGAFRNVQYLLMSDGNSFEHSLFVFISQERPLLKRLQIDNCHPQKMKTHAPALIKFPYLILLDLTSAHLDYVEQFLCDKVTCLPSLLDLCITYELLTTVTNNFTNESMRRNCAQLKRLHTSSTIHADKLHHYFPLLRRISY</sequence>
<reference evidence="3" key="1">
    <citation type="submission" date="2021-02" db="EMBL/GenBank/DDBJ databases">
        <authorList>
            <person name="Nowell W R."/>
        </authorList>
    </citation>
    <scope>NUCLEOTIDE SEQUENCE</scope>
</reference>
<dbReference type="EMBL" id="CAJNOR010000547">
    <property type="protein sequence ID" value="CAF0944438.1"/>
    <property type="molecule type" value="Genomic_DNA"/>
</dbReference>